<name>A0A0A5GAG0_9BACI</name>
<feature type="domain" description="DUF3298" evidence="1">
    <location>
        <begin position="472"/>
        <end position="545"/>
    </location>
</feature>
<dbReference type="STRING" id="1385512.N784_10665"/>
<dbReference type="eggNOG" id="COG5263">
    <property type="taxonomic scope" value="Bacteria"/>
</dbReference>
<dbReference type="OrthoDB" id="5637at2"/>
<evidence type="ECO:0000313" key="2">
    <source>
        <dbReference type="EMBL" id="KGX88188.1"/>
    </source>
</evidence>
<evidence type="ECO:0000259" key="1">
    <source>
        <dbReference type="Pfam" id="PF11738"/>
    </source>
</evidence>
<dbReference type="InterPro" id="IPR021729">
    <property type="entry name" value="DUF3298"/>
</dbReference>
<dbReference type="InterPro" id="IPR032774">
    <property type="entry name" value="WG_beta_rep"/>
</dbReference>
<accession>A0A0A5GAG0</accession>
<comment type="caution">
    <text evidence="2">The sequence shown here is derived from an EMBL/GenBank/DDBJ whole genome shotgun (WGS) entry which is preliminary data.</text>
</comment>
<gene>
    <name evidence="2" type="ORF">N784_10665</name>
</gene>
<protein>
    <submittedName>
        <fullName evidence="2">Membrane protein</fullName>
    </submittedName>
</protein>
<dbReference type="EMBL" id="AVPG01000003">
    <property type="protein sequence ID" value="KGX88188.1"/>
    <property type="molecule type" value="Genomic_DNA"/>
</dbReference>
<keyword evidence="3" id="KW-1185">Reference proteome</keyword>
<reference evidence="2 3" key="1">
    <citation type="submission" date="2013-08" db="EMBL/GenBank/DDBJ databases">
        <authorList>
            <person name="Huang J."/>
            <person name="Wang G."/>
        </authorList>
    </citation>
    <scope>NUCLEOTIDE SEQUENCE [LARGE SCALE GENOMIC DNA]</scope>
    <source>
        <strain evidence="2 3">JSM 072002</strain>
    </source>
</reference>
<dbReference type="PANTHER" id="PTHR37841">
    <property type="entry name" value="GLR2918 PROTEIN"/>
    <property type="match status" value="1"/>
</dbReference>
<sequence>MYSKLFPAYVHQVGGRKWGYIGNNGIFRISPQWGQARNYQQNGLAVVMKDDLYGVINGKGSYIVRPFYQYITDYQDERAIASHTNGASVLDSDGNVVTTQLYDYIGSYHEGLAVFNQDTRYGYLNKNGEEAIPAQFVSATPFVDGKAIVQIEEQVYALISKTGKQLHTYRYPFVGQYGNGLLVFQAEEDGKYGYVNEAGKIIIKPSFDGAQAFQGGRAVVYRIVDGKYNDGLIDKSGIYIMKPIYDDIQLLGENRVAAGKALVEDKPFLGRRYAIATTNGVFLTDYVYENVLPYDQGLASVQAGDETFFINRKGTASPQMPKLQGQGFLSLSGKIIKAVVNFETIYVNRDGSTIYKPNKTIRLNNQYRVVRRTYHPNRDYLVYYPMIGGMPDVNIEKEVNHQLRDLSQVKPVDEEKQLEYTYFGDFDVFFFRKQLVVFELDGSLYYFGAAHPMPTKVFANIDLISGVFYELKDLFKTGSNYVEVLSAIIAQQIESGDYSYVFPGSYQGISPNQPFYVDEEHLYIYFNPYEIAPYVAGFVTFTIPFVEIMDIIKRNGDFWSSFHEE</sequence>
<dbReference type="AlphaFoldDB" id="A0A0A5GAG0"/>
<dbReference type="Proteomes" id="UP000030401">
    <property type="component" value="Unassembled WGS sequence"/>
</dbReference>
<dbReference type="Gene3D" id="3.90.640.20">
    <property type="entry name" value="Heat-shock cognate protein, ATPase"/>
    <property type="match status" value="1"/>
</dbReference>
<dbReference type="eggNOG" id="COG5513">
    <property type="taxonomic scope" value="Bacteria"/>
</dbReference>
<dbReference type="InterPro" id="IPR037126">
    <property type="entry name" value="PdaC/RsiV-like_sf"/>
</dbReference>
<organism evidence="2 3">
    <name type="scientific">Pontibacillus litoralis JSM 072002</name>
    <dbReference type="NCBI Taxonomy" id="1385512"/>
    <lineage>
        <taxon>Bacteria</taxon>
        <taxon>Bacillati</taxon>
        <taxon>Bacillota</taxon>
        <taxon>Bacilli</taxon>
        <taxon>Bacillales</taxon>
        <taxon>Bacillaceae</taxon>
        <taxon>Pontibacillus</taxon>
    </lineage>
</organism>
<evidence type="ECO:0000313" key="3">
    <source>
        <dbReference type="Proteomes" id="UP000030401"/>
    </source>
</evidence>
<dbReference type="Pfam" id="PF14903">
    <property type="entry name" value="WG_beta_rep"/>
    <property type="match status" value="4"/>
</dbReference>
<dbReference type="RefSeq" id="WP_036832541.1">
    <property type="nucleotide sequence ID" value="NZ_AVPG01000003.1"/>
</dbReference>
<proteinExistence type="predicted"/>
<dbReference type="Gene3D" id="3.30.565.40">
    <property type="entry name" value="Fervidobacterium nodosum Rt17-B1 like"/>
    <property type="match status" value="1"/>
</dbReference>
<dbReference type="PANTHER" id="PTHR37841:SF1">
    <property type="entry name" value="DUF3298 DOMAIN-CONTAINING PROTEIN"/>
    <property type="match status" value="1"/>
</dbReference>
<dbReference type="Pfam" id="PF11738">
    <property type="entry name" value="DUF3298"/>
    <property type="match status" value="1"/>
</dbReference>